<name>A0A3B0YL77_9ZZZZ</name>
<dbReference type="EMBL" id="UOFL01000114">
    <property type="protein sequence ID" value="VAW76883.1"/>
    <property type="molecule type" value="Genomic_DNA"/>
</dbReference>
<evidence type="ECO:0000313" key="1">
    <source>
        <dbReference type="EMBL" id="VAW76883.1"/>
    </source>
</evidence>
<accession>A0A3B0YL77</accession>
<proteinExistence type="predicted"/>
<sequence length="65" mass="7591">MLNLSLLGYDVDEDEFDFSDEDNIGNALVLYNVFHELDEDNGNQNQFEKKVIIDIKKKNKEQQTP</sequence>
<reference evidence="1" key="1">
    <citation type="submission" date="2018-06" db="EMBL/GenBank/DDBJ databases">
        <authorList>
            <person name="Zhirakovskaya E."/>
        </authorList>
    </citation>
    <scope>NUCLEOTIDE SEQUENCE</scope>
</reference>
<organism evidence="1">
    <name type="scientific">hydrothermal vent metagenome</name>
    <dbReference type="NCBI Taxonomy" id="652676"/>
    <lineage>
        <taxon>unclassified sequences</taxon>
        <taxon>metagenomes</taxon>
        <taxon>ecological metagenomes</taxon>
    </lineage>
</organism>
<protein>
    <submittedName>
        <fullName evidence="1">Uncharacterized protein</fullName>
    </submittedName>
</protein>
<dbReference type="AlphaFoldDB" id="A0A3B0YL77"/>
<gene>
    <name evidence="1" type="ORF">MNBD_GAMMA12-2608</name>
</gene>